<dbReference type="Pfam" id="PF08039">
    <property type="entry name" value="Mit_proteolip"/>
    <property type="match status" value="1"/>
</dbReference>
<keyword evidence="2" id="KW-1185">Reference proteome</keyword>
<name>A0AAJ7WVL6_PETMA</name>
<dbReference type="AlphaFoldDB" id="A0AAJ7WVL6"/>
<proteinExistence type="predicted"/>
<dbReference type="RefSeq" id="XP_032811776.1">
    <property type="nucleotide sequence ID" value="XM_032955885.1"/>
</dbReference>
<protein>
    <submittedName>
        <fullName evidence="3">ATP synthase subunit ATP5MPL, mitochondrial</fullName>
    </submittedName>
</protein>
<dbReference type="KEGG" id="pmrn:116943212"/>
<keyword evidence="1" id="KW-0812">Transmembrane</keyword>
<dbReference type="Proteomes" id="UP001318040">
    <property type="component" value="Chromosome 17"/>
</dbReference>
<accession>A0AAJ7WVL6</accession>
<gene>
    <name evidence="3" type="primary">ATP5MPL</name>
</gene>
<dbReference type="CTD" id="9556"/>
<dbReference type="GeneID" id="116943212"/>
<organism evidence="2 3">
    <name type="scientific">Petromyzon marinus</name>
    <name type="common">Sea lamprey</name>
    <dbReference type="NCBI Taxonomy" id="7757"/>
    <lineage>
        <taxon>Eukaryota</taxon>
        <taxon>Metazoa</taxon>
        <taxon>Chordata</taxon>
        <taxon>Craniata</taxon>
        <taxon>Vertebrata</taxon>
        <taxon>Cyclostomata</taxon>
        <taxon>Hyperoartia</taxon>
        <taxon>Petromyzontiformes</taxon>
        <taxon>Petromyzontidae</taxon>
        <taxon>Petromyzon</taxon>
    </lineage>
</organism>
<evidence type="ECO:0000256" key="1">
    <source>
        <dbReference type="SAM" id="Phobius"/>
    </source>
</evidence>
<evidence type="ECO:0000313" key="3">
    <source>
        <dbReference type="RefSeq" id="XP_032811776.1"/>
    </source>
</evidence>
<reference evidence="3" key="1">
    <citation type="submission" date="2025-08" db="UniProtKB">
        <authorList>
            <consortium name="RefSeq"/>
        </authorList>
    </citation>
    <scope>IDENTIFICATION</scope>
    <source>
        <tissue evidence="3">Sperm</tissue>
    </source>
</reference>
<keyword evidence="1" id="KW-1133">Transmembrane helix</keyword>
<sequence length="51" mass="5810">MSGFALYWSKMRPYYLNAHPQVWVGVGVMFFLYYKLSFGGNKAVKSSSTGH</sequence>
<keyword evidence="1" id="KW-0472">Membrane</keyword>
<feature type="transmembrane region" description="Helical" evidence="1">
    <location>
        <begin position="20"/>
        <end position="36"/>
    </location>
</feature>
<evidence type="ECO:0000313" key="2">
    <source>
        <dbReference type="Proteomes" id="UP001318040"/>
    </source>
</evidence>
<dbReference type="InterPro" id="IPR012574">
    <property type="entry name" value="ATP5MJ"/>
</dbReference>
<dbReference type="GO" id="GO:0005739">
    <property type="term" value="C:mitochondrion"/>
    <property type="evidence" value="ECO:0007669"/>
    <property type="project" value="InterPro"/>
</dbReference>